<dbReference type="PROSITE" id="PS50965">
    <property type="entry name" value="NERD"/>
    <property type="match status" value="1"/>
</dbReference>
<feature type="non-terminal residue" evidence="2">
    <location>
        <position position="306"/>
    </location>
</feature>
<feature type="domain" description="NERD" evidence="1">
    <location>
        <begin position="12"/>
        <end position="122"/>
    </location>
</feature>
<name>A0A382S5N9_9ZZZZ</name>
<gene>
    <name evidence="2" type="ORF">METZ01_LOCUS358070</name>
</gene>
<proteinExistence type="predicted"/>
<dbReference type="Pfam" id="PF08378">
    <property type="entry name" value="NERD"/>
    <property type="match status" value="1"/>
</dbReference>
<dbReference type="EMBL" id="UINC01126620">
    <property type="protein sequence ID" value="SVD05216.1"/>
    <property type="molecule type" value="Genomic_DNA"/>
</dbReference>
<accession>A0A382S5N9</accession>
<dbReference type="InterPro" id="IPR011528">
    <property type="entry name" value="NERD"/>
</dbReference>
<protein>
    <recommendedName>
        <fullName evidence="1">NERD domain-containing protein</fullName>
    </recommendedName>
</protein>
<feature type="non-terminal residue" evidence="2">
    <location>
        <position position="1"/>
    </location>
</feature>
<sequence length="306" mass="34827">VATLWNPHRGKPVNGGERRVVEVLVECLPDDYYVIPSLLMYHKTDTDEIDAIVVGPQIVAVIETKDYRGDVIFNVRSHRVDGEGRPEAVAKTLSKAKRVKGKLWDTAEALRQVWVVHLVVLARQPRNLHVDPALEKWVSLIDSDACQRLADPKQLLVEGAELTDVPVEQVLQALDVHMRPRRGSERFGAYRTTSLVKEDETGRLYEAEEIVTERPFMLRLHVIDPFLPKVERERKRERALRAYRILTELAERVGHIPQVIGPVDTFTTENGDVVTISPLAIDPSLRDLHEEETRLSEKELLAVVRD</sequence>
<organism evidence="2">
    <name type="scientific">marine metagenome</name>
    <dbReference type="NCBI Taxonomy" id="408172"/>
    <lineage>
        <taxon>unclassified sequences</taxon>
        <taxon>metagenomes</taxon>
        <taxon>ecological metagenomes</taxon>
    </lineage>
</organism>
<reference evidence="2" key="1">
    <citation type="submission" date="2018-05" db="EMBL/GenBank/DDBJ databases">
        <authorList>
            <person name="Lanie J.A."/>
            <person name="Ng W.-L."/>
            <person name="Kazmierczak K.M."/>
            <person name="Andrzejewski T.M."/>
            <person name="Davidsen T.M."/>
            <person name="Wayne K.J."/>
            <person name="Tettelin H."/>
            <person name="Glass J.I."/>
            <person name="Rusch D."/>
            <person name="Podicherti R."/>
            <person name="Tsui H.-C.T."/>
            <person name="Winkler M.E."/>
        </authorList>
    </citation>
    <scope>NUCLEOTIDE SEQUENCE</scope>
</reference>
<evidence type="ECO:0000259" key="1">
    <source>
        <dbReference type="PROSITE" id="PS50965"/>
    </source>
</evidence>
<evidence type="ECO:0000313" key="2">
    <source>
        <dbReference type="EMBL" id="SVD05216.1"/>
    </source>
</evidence>
<dbReference type="AlphaFoldDB" id="A0A382S5N9"/>